<evidence type="ECO:0000259" key="10">
    <source>
        <dbReference type="Pfam" id="PF02753"/>
    </source>
</evidence>
<evidence type="ECO:0000313" key="11">
    <source>
        <dbReference type="EMBL" id="CDZ84574.1"/>
    </source>
</evidence>
<dbReference type="EMBL" id="LK931336">
    <property type="protein sequence ID" value="CDZ84574.1"/>
    <property type="molecule type" value="Genomic_DNA"/>
</dbReference>
<dbReference type="InterPro" id="IPR018046">
    <property type="entry name" value="Pili_assmbl_chaperone_CS"/>
</dbReference>
<accession>A0A078LKC7</accession>
<comment type="subcellular location">
    <subcellularLocation>
        <location evidence="1 7">Periplasm</location>
    </subcellularLocation>
</comment>
<organism evidence="11">
    <name type="scientific">Citrobacter koseri</name>
    <name type="common">Citrobacter diversus</name>
    <dbReference type="NCBI Taxonomy" id="545"/>
    <lineage>
        <taxon>Bacteria</taxon>
        <taxon>Pseudomonadati</taxon>
        <taxon>Pseudomonadota</taxon>
        <taxon>Gammaproteobacteria</taxon>
        <taxon>Enterobacterales</taxon>
        <taxon>Enterobacteriaceae</taxon>
        <taxon>Citrobacter</taxon>
    </lineage>
</organism>
<protein>
    <submittedName>
        <fullName evidence="11">Fimbrial chaperone protein</fullName>
    </submittedName>
</protein>
<dbReference type="InterPro" id="IPR001829">
    <property type="entry name" value="Pili_assmbl_chaperone_bac"/>
</dbReference>
<evidence type="ECO:0000259" key="9">
    <source>
        <dbReference type="Pfam" id="PF00345"/>
    </source>
</evidence>
<feature type="signal peptide" evidence="8">
    <location>
        <begin position="1"/>
        <end position="19"/>
    </location>
</feature>
<name>A0A078LKC7_CITKO</name>
<dbReference type="SUPFAM" id="SSF49584">
    <property type="entry name" value="Periplasmic chaperone C-domain"/>
    <property type="match status" value="1"/>
</dbReference>
<dbReference type="GO" id="GO:0030288">
    <property type="term" value="C:outer membrane-bounded periplasmic space"/>
    <property type="evidence" value="ECO:0007669"/>
    <property type="project" value="InterPro"/>
</dbReference>
<dbReference type="InterPro" id="IPR016148">
    <property type="entry name" value="Pili_assmbl_chaperone_C"/>
</dbReference>
<dbReference type="Pfam" id="PF00345">
    <property type="entry name" value="PapD_N"/>
    <property type="match status" value="1"/>
</dbReference>
<comment type="similarity">
    <text evidence="2 7">Belongs to the periplasmic pilus chaperone family.</text>
</comment>
<dbReference type="SUPFAM" id="SSF49354">
    <property type="entry name" value="PapD-like"/>
    <property type="match status" value="1"/>
</dbReference>
<feature type="chain" id="PRO_5001741304" evidence="8">
    <location>
        <begin position="20"/>
        <end position="232"/>
    </location>
</feature>
<evidence type="ECO:0000256" key="1">
    <source>
        <dbReference type="ARBA" id="ARBA00004418"/>
    </source>
</evidence>
<dbReference type="InterPro" id="IPR050643">
    <property type="entry name" value="Periplasmic_pilus_chap"/>
</dbReference>
<evidence type="ECO:0000256" key="2">
    <source>
        <dbReference type="ARBA" id="ARBA00007399"/>
    </source>
</evidence>
<dbReference type="PANTHER" id="PTHR30251:SF10">
    <property type="entry name" value="FIMBRIAL CHAPERONE YEHC-RELATED"/>
    <property type="match status" value="1"/>
</dbReference>
<dbReference type="InterPro" id="IPR036316">
    <property type="entry name" value="Pili_assmbl_chap_C_dom_sf"/>
</dbReference>
<keyword evidence="5" id="KW-0574">Periplasm</keyword>
<dbReference type="AlphaFoldDB" id="A0A078LKC7"/>
<sequence>MKRSLIFLTLIAFSFSSLANVIISNTRVIYPEEQKETTVQLINRGNSPALIQAWIDEGNPDSTPETAQVPFLLTPPVVKVEGGSGQQLRIRYTGSANALPQDRESVYYLNVLDIPPKQENLDGKNTMQIAIKSRIKLFYRPTELTIPASDLHKYLSFTAQGNQLVATNRAPYFASIATMSSRGKSLTGEPKMIAPLSTLAIPTTGAVLSGQALDILLVDDYGSYQKYSFTTK</sequence>
<dbReference type="InterPro" id="IPR013783">
    <property type="entry name" value="Ig-like_fold"/>
</dbReference>
<keyword evidence="6 7" id="KW-0143">Chaperone</keyword>
<keyword evidence="4 8" id="KW-0732">Signal</keyword>
<dbReference type="PROSITE" id="PS00635">
    <property type="entry name" value="PILI_CHAPERONE"/>
    <property type="match status" value="1"/>
</dbReference>
<dbReference type="PRINTS" id="PR00969">
    <property type="entry name" value="CHAPERONPILI"/>
</dbReference>
<keyword evidence="3" id="KW-1029">Fimbrium biogenesis</keyword>
<reference evidence="11" key="1">
    <citation type="submission" date="2014-06" db="EMBL/GenBank/DDBJ databases">
        <authorList>
            <person name="Urmite Genomes Urmite Genomes"/>
        </authorList>
    </citation>
    <scope>NUCLEOTIDE SEQUENCE</scope>
</reference>
<dbReference type="InterPro" id="IPR016147">
    <property type="entry name" value="Pili_assmbl_chaperone_N"/>
</dbReference>
<dbReference type="GO" id="GO:0071555">
    <property type="term" value="P:cell wall organization"/>
    <property type="evidence" value="ECO:0007669"/>
    <property type="project" value="InterPro"/>
</dbReference>
<proteinExistence type="inferred from homology"/>
<evidence type="ECO:0000256" key="8">
    <source>
        <dbReference type="SAM" id="SignalP"/>
    </source>
</evidence>
<dbReference type="Gene3D" id="2.60.40.10">
    <property type="entry name" value="Immunoglobulins"/>
    <property type="match status" value="2"/>
</dbReference>
<evidence type="ECO:0000256" key="5">
    <source>
        <dbReference type="ARBA" id="ARBA00022764"/>
    </source>
</evidence>
<evidence type="ECO:0000256" key="7">
    <source>
        <dbReference type="RuleBase" id="RU003918"/>
    </source>
</evidence>
<dbReference type="PANTHER" id="PTHR30251">
    <property type="entry name" value="PILUS ASSEMBLY CHAPERONE"/>
    <property type="match status" value="1"/>
</dbReference>
<feature type="domain" description="Pili assembly chaperone C-terminal" evidence="10">
    <location>
        <begin position="167"/>
        <end position="225"/>
    </location>
</feature>
<gene>
    <name evidence="11" type="ORF">BN1086_02729</name>
</gene>
<evidence type="ECO:0000256" key="6">
    <source>
        <dbReference type="ARBA" id="ARBA00023186"/>
    </source>
</evidence>
<feature type="domain" description="Pili assembly chaperone N-terminal" evidence="9">
    <location>
        <begin position="21"/>
        <end position="144"/>
    </location>
</feature>
<dbReference type="FunFam" id="2.60.40.10:FF:000458">
    <property type="entry name" value="Molecular chaperone FimC"/>
    <property type="match status" value="1"/>
</dbReference>
<evidence type="ECO:0000256" key="3">
    <source>
        <dbReference type="ARBA" id="ARBA00022558"/>
    </source>
</evidence>
<dbReference type="InterPro" id="IPR008962">
    <property type="entry name" value="PapD-like_sf"/>
</dbReference>
<dbReference type="PATRIC" id="fig|545.12.peg.2751"/>
<evidence type="ECO:0000256" key="4">
    <source>
        <dbReference type="ARBA" id="ARBA00022729"/>
    </source>
</evidence>
<dbReference type="Pfam" id="PF02753">
    <property type="entry name" value="PapD_C"/>
    <property type="match status" value="1"/>
</dbReference>